<feature type="transmembrane region" description="Helical" evidence="7">
    <location>
        <begin position="399"/>
        <end position="421"/>
    </location>
</feature>
<gene>
    <name evidence="8" type="ORF">ADH66_11445</name>
</gene>
<feature type="transmembrane region" description="Helical" evidence="7">
    <location>
        <begin position="73"/>
        <end position="93"/>
    </location>
</feature>
<name>A0ABM6L8E7_9FIRM</name>
<keyword evidence="6 7" id="KW-0472">Membrane</keyword>
<feature type="transmembrane region" description="Helical" evidence="7">
    <location>
        <begin position="211"/>
        <end position="234"/>
    </location>
</feature>
<evidence type="ECO:0000313" key="9">
    <source>
        <dbReference type="Proteomes" id="UP000196710"/>
    </source>
</evidence>
<organism evidence="8 9">
    <name type="scientific">Acutalibacter muris</name>
    <dbReference type="NCBI Taxonomy" id="1796620"/>
    <lineage>
        <taxon>Bacteria</taxon>
        <taxon>Bacillati</taxon>
        <taxon>Bacillota</taxon>
        <taxon>Clostridia</taxon>
        <taxon>Eubacteriales</taxon>
        <taxon>Acutalibacteraceae</taxon>
        <taxon>Acutalibacter</taxon>
    </lineage>
</organism>
<feature type="transmembrane region" description="Helical" evidence="7">
    <location>
        <begin position="146"/>
        <end position="171"/>
    </location>
</feature>
<dbReference type="Pfam" id="PF01554">
    <property type="entry name" value="MatE"/>
    <property type="match status" value="2"/>
</dbReference>
<dbReference type="PANTHER" id="PTHR43549">
    <property type="entry name" value="MULTIDRUG RESISTANCE PROTEIN YPNP-RELATED"/>
    <property type="match status" value="1"/>
</dbReference>
<evidence type="ECO:0000256" key="4">
    <source>
        <dbReference type="ARBA" id="ARBA00022692"/>
    </source>
</evidence>
<dbReference type="CDD" id="cd13138">
    <property type="entry name" value="MATE_yoeA_like"/>
    <property type="match status" value="1"/>
</dbReference>
<feature type="transmembrane region" description="Helical" evidence="7">
    <location>
        <begin position="427"/>
        <end position="449"/>
    </location>
</feature>
<protein>
    <submittedName>
        <fullName evidence="8">MATE family efflux transporter</fullName>
    </submittedName>
</protein>
<evidence type="ECO:0000256" key="5">
    <source>
        <dbReference type="ARBA" id="ARBA00022989"/>
    </source>
</evidence>
<feature type="transmembrane region" description="Helical" evidence="7">
    <location>
        <begin position="367"/>
        <end position="387"/>
    </location>
</feature>
<proteinExistence type="predicted"/>
<evidence type="ECO:0000256" key="2">
    <source>
        <dbReference type="ARBA" id="ARBA00022448"/>
    </source>
</evidence>
<reference evidence="9" key="1">
    <citation type="submission" date="2017-05" db="EMBL/GenBank/DDBJ databases">
        <title>Improved OligoMM genomes.</title>
        <authorList>
            <person name="Garzetti D."/>
        </authorList>
    </citation>
    <scope>NUCLEOTIDE SEQUENCE [LARGE SCALE GENOMIC DNA]</scope>
    <source>
        <strain evidence="9">KB18</strain>
    </source>
</reference>
<comment type="subcellular location">
    <subcellularLocation>
        <location evidence="1">Cell membrane</location>
        <topology evidence="1">Multi-pass membrane protein</topology>
    </subcellularLocation>
</comment>
<sequence>MKFSLRPRSRRGTYEINMTEGPLLGKLVRFSLPLALSGVLQLLFNAADVVVVGRFAGNQALAAVGSTSALNNLIVNLFIGLSIGVNVLVARYYGAGQARDLYETVHTSILTAAISGVVLIFLGMGLSRPLLQMMETPADVIDHSVLYMRIIFAGMPASMLYNFGAAVLRAVGDTQRPLYFLLTAGVINVVLNLFFVIVLHMGVAGVATATVISQCVSAALVILCLVHSEGVYHLDIKRLRIYKRKLKEIARIGIPAGIQGSMFSISNVLIQSTINSFGSVAMAGSTAAGNIEGFVWTAMDAFTQATQSFVGQNYGAKKIDRVNKVIWQCMILVTGVGLVLGVGAYLAANPLLGIYSSDPAVIEYGKARMLAISVPYFTCGAMGIFVGGMRGLGSSMVPMINTVFSVCVLRVVWIYTVFALWPQWEVLFISYPVTWVIASLIGGICYAVIKRRAVARLNVREAG</sequence>
<keyword evidence="9" id="KW-1185">Reference proteome</keyword>
<evidence type="ECO:0000256" key="7">
    <source>
        <dbReference type="SAM" id="Phobius"/>
    </source>
</evidence>
<accession>A0ABM6L8E7</accession>
<keyword evidence="4 7" id="KW-0812">Transmembrane</keyword>
<evidence type="ECO:0000256" key="1">
    <source>
        <dbReference type="ARBA" id="ARBA00004651"/>
    </source>
</evidence>
<dbReference type="InterPro" id="IPR048279">
    <property type="entry name" value="MdtK-like"/>
</dbReference>
<feature type="transmembrane region" description="Helical" evidence="7">
    <location>
        <begin position="105"/>
        <end position="126"/>
    </location>
</feature>
<evidence type="ECO:0000313" key="8">
    <source>
        <dbReference type="EMBL" id="ASB41215.1"/>
    </source>
</evidence>
<feature type="transmembrane region" description="Helical" evidence="7">
    <location>
        <begin position="178"/>
        <end position="199"/>
    </location>
</feature>
<dbReference type="InterPro" id="IPR052031">
    <property type="entry name" value="Membrane_Transporter-Flippase"/>
</dbReference>
<feature type="transmembrane region" description="Helical" evidence="7">
    <location>
        <begin position="32"/>
        <end position="53"/>
    </location>
</feature>
<dbReference type="RefSeq" id="WP_066540706.1">
    <property type="nucleotide sequence ID" value="NZ_CP021422.1"/>
</dbReference>
<dbReference type="PANTHER" id="PTHR43549:SF3">
    <property type="entry name" value="MULTIDRUG RESISTANCE PROTEIN YPNP-RELATED"/>
    <property type="match status" value="1"/>
</dbReference>
<dbReference type="NCBIfam" id="TIGR00797">
    <property type="entry name" value="matE"/>
    <property type="match status" value="1"/>
</dbReference>
<dbReference type="EMBL" id="CP021422">
    <property type="protein sequence ID" value="ASB41215.1"/>
    <property type="molecule type" value="Genomic_DNA"/>
</dbReference>
<keyword evidence="5 7" id="KW-1133">Transmembrane helix</keyword>
<keyword evidence="3" id="KW-1003">Cell membrane</keyword>
<keyword evidence="2" id="KW-0813">Transport</keyword>
<dbReference type="PIRSF" id="PIRSF006603">
    <property type="entry name" value="DinF"/>
    <property type="match status" value="1"/>
</dbReference>
<feature type="transmembrane region" description="Helical" evidence="7">
    <location>
        <begin position="325"/>
        <end position="347"/>
    </location>
</feature>
<dbReference type="InterPro" id="IPR002528">
    <property type="entry name" value="MATE_fam"/>
</dbReference>
<dbReference type="Proteomes" id="UP000196710">
    <property type="component" value="Chromosome"/>
</dbReference>
<evidence type="ECO:0000256" key="3">
    <source>
        <dbReference type="ARBA" id="ARBA00022475"/>
    </source>
</evidence>
<evidence type="ECO:0000256" key="6">
    <source>
        <dbReference type="ARBA" id="ARBA00023136"/>
    </source>
</evidence>